<accession>A0A0F7JYV9</accession>
<dbReference type="InterPro" id="IPR024370">
    <property type="entry name" value="PBP_domain"/>
</dbReference>
<dbReference type="PANTHER" id="PTHR37945">
    <property type="entry name" value="EXTRACELLULAR TUNGSTATE BINDING PROTEIN"/>
    <property type="match status" value="1"/>
</dbReference>
<sequence>MHKKLHLLLPLCLLWSLAFALQAAPLRMATTTSTQNSGLLDLLLPAFQKQTGIEVHVIAVGTGKALKMGQDGDVDVVMVHAVAAEEKFVADGFGTDRVQFMYNDFVIVGPASDPAGIKGVASAADAMAKIEASQSRFISRGDDSGTHKKEKALWQAANIQPAGNWYVEAGQGMGKVLQMASELDGYSLTDRGTWLAYKDKVDLALLNEGDNRLSNPYGVIAVNPAKHPDTNYADAKKLIQWVSSKPGQELIRDYRLHGEPLFIPLLLK</sequence>
<dbReference type="CDD" id="cd05466">
    <property type="entry name" value="PBP2_LTTR_substrate"/>
    <property type="match status" value="1"/>
</dbReference>
<dbReference type="InterPro" id="IPR052738">
    <property type="entry name" value="ABC-Tungstate_binding"/>
</dbReference>
<dbReference type="Proteomes" id="UP000034410">
    <property type="component" value="Chromosome"/>
</dbReference>
<dbReference type="RefSeq" id="WP_046859000.1">
    <property type="nucleotide sequence ID" value="NZ_CP011412.1"/>
</dbReference>
<dbReference type="Gene3D" id="3.40.190.10">
    <property type="entry name" value="Periplasmic binding protein-like II"/>
    <property type="match status" value="2"/>
</dbReference>
<evidence type="ECO:0000259" key="2">
    <source>
        <dbReference type="Pfam" id="PF12849"/>
    </source>
</evidence>
<keyword evidence="4" id="KW-1185">Reference proteome</keyword>
<reference evidence="3 4" key="1">
    <citation type="journal article" date="2015" name="Genome Announc.">
        <title>Complete Genome Sequence of Sedimenticola thiotaurini Strain SIP-G1, a Polyphosphate- and Polyhydroxyalkanoate-Accumulating Sulfur-Oxidizing Gammaproteobacterium Isolated from Salt Marsh Sediments.</title>
        <authorList>
            <person name="Flood B.E."/>
            <person name="Jones D.S."/>
            <person name="Bailey J.V."/>
        </authorList>
    </citation>
    <scope>NUCLEOTIDE SEQUENCE [LARGE SCALE GENOMIC DNA]</scope>
    <source>
        <strain evidence="3 4">SIP-G1</strain>
    </source>
</reference>
<name>A0A0F7JYV9_9GAMM</name>
<evidence type="ECO:0000313" key="4">
    <source>
        <dbReference type="Proteomes" id="UP000034410"/>
    </source>
</evidence>
<organism evidence="3 4">
    <name type="scientific">Sedimenticola thiotaurini</name>
    <dbReference type="NCBI Taxonomy" id="1543721"/>
    <lineage>
        <taxon>Bacteria</taxon>
        <taxon>Pseudomonadati</taxon>
        <taxon>Pseudomonadota</taxon>
        <taxon>Gammaproteobacteria</taxon>
        <taxon>Chromatiales</taxon>
        <taxon>Sedimenticolaceae</taxon>
        <taxon>Sedimenticola</taxon>
    </lineage>
</organism>
<dbReference type="PANTHER" id="PTHR37945:SF1">
    <property type="entry name" value="EXTRACELLULAR TUNGSTATE BINDING PROTEIN"/>
    <property type="match status" value="1"/>
</dbReference>
<feature type="chain" id="PRO_5002517326" evidence="1">
    <location>
        <begin position="24"/>
        <end position="268"/>
    </location>
</feature>
<gene>
    <name evidence="3" type="ORF">AAY24_06515</name>
</gene>
<dbReference type="SUPFAM" id="SSF53850">
    <property type="entry name" value="Periplasmic binding protein-like II"/>
    <property type="match status" value="1"/>
</dbReference>
<dbReference type="KEGG" id="seds:AAY24_06515"/>
<evidence type="ECO:0000313" key="3">
    <source>
        <dbReference type="EMBL" id="AKH20065.1"/>
    </source>
</evidence>
<dbReference type="PATRIC" id="fig|1543721.4.peg.1351"/>
<dbReference type="AlphaFoldDB" id="A0A0F7JYV9"/>
<dbReference type="OrthoDB" id="186379at2"/>
<keyword evidence="1" id="KW-0732">Signal</keyword>
<dbReference type="EMBL" id="CP011412">
    <property type="protein sequence ID" value="AKH20065.1"/>
    <property type="molecule type" value="Genomic_DNA"/>
</dbReference>
<proteinExistence type="predicted"/>
<feature type="signal peptide" evidence="1">
    <location>
        <begin position="1"/>
        <end position="23"/>
    </location>
</feature>
<dbReference type="Pfam" id="PF12849">
    <property type="entry name" value="PBP_like_2"/>
    <property type="match status" value="1"/>
</dbReference>
<evidence type="ECO:0000256" key="1">
    <source>
        <dbReference type="SAM" id="SignalP"/>
    </source>
</evidence>
<feature type="domain" description="PBP" evidence="2">
    <location>
        <begin position="28"/>
        <end position="244"/>
    </location>
</feature>
<protein>
    <submittedName>
        <fullName evidence="3">Tungsten ABC transporter substrate-binding protein</fullName>
    </submittedName>
</protein>